<accession>A0A9P4TWK0</accession>
<sequence>MFMMQPSISRASQPKLTAFDIKKSDQKSNLNTAERHDENQALKVWNHTPRREVLVNLVVPLIVLPTPPYNHLVATGAASSNSTCHASNITKPRSTSSNTFQDWCNFLYRAEFNRNRGIRINFLNSLHSFHIILLAGVGIVCGSNQTTPSDLPTNSTHNMFNLLVGLKTSNTHYNHTNRFPKIYQIIHLHIPKHIPRNPNIRTNNSSTPLTHRQQPLPPPQAQPDPYQHKQP</sequence>
<evidence type="ECO:0000313" key="3">
    <source>
        <dbReference type="Proteomes" id="UP000800235"/>
    </source>
</evidence>
<organism evidence="2 3">
    <name type="scientific">Tothia fuscella</name>
    <dbReference type="NCBI Taxonomy" id="1048955"/>
    <lineage>
        <taxon>Eukaryota</taxon>
        <taxon>Fungi</taxon>
        <taxon>Dikarya</taxon>
        <taxon>Ascomycota</taxon>
        <taxon>Pezizomycotina</taxon>
        <taxon>Dothideomycetes</taxon>
        <taxon>Pleosporomycetidae</taxon>
        <taxon>Venturiales</taxon>
        <taxon>Cylindrosympodiaceae</taxon>
        <taxon>Tothia</taxon>
    </lineage>
</organism>
<reference evidence="2" key="1">
    <citation type="journal article" date="2020" name="Stud. Mycol.">
        <title>101 Dothideomycetes genomes: a test case for predicting lifestyles and emergence of pathogens.</title>
        <authorList>
            <person name="Haridas S."/>
            <person name="Albert R."/>
            <person name="Binder M."/>
            <person name="Bloem J."/>
            <person name="Labutti K."/>
            <person name="Salamov A."/>
            <person name="Andreopoulos B."/>
            <person name="Baker S."/>
            <person name="Barry K."/>
            <person name="Bills G."/>
            <person name="Bluhm B."/>
            <person name="Cannon C."/>
            <person name="Castanera R."/>
            <person name="Culley D."/>
            <person name="Daum C."/>
            <person name="Ezra D."/>
            <person name="Gonzalez J."/>
            <person name="Henrissat B."/>
            <person name="Kuo A."/>
            <person name="Liang C."/>
            <person name="Lipzen A."/>
            <person name="Lutzoni F."/>
            <person name="Magnuson J."/>
            <person name="Mondo S."/>
            <person name="Nolan M."/>
            <person name="Ohm R."/>
            <person name="Pangilinan J."/>
            <person name="Park H.-J."/>
            <person name="Ramirez L."/>
            <person name="Alfaro M."/>
            <person name="Sun H."/>
            <person name="Tritt A."/>
            <person name="Yoshinaga Y."/>
            <person name="Zwiers L.-H."/>
            <person name="Turgeon B."/>
            <person name="Goodwin S."/>
            <person name="Spatafora J."/>
            <person name="Crous P."/>
            <person name="Grigoriev I."/>
        </authorList>
    </citation>
    <scope>NUCLEOTIDE SEQUENCE</scope>
    <source>
        <strain evidence="2">CBS 130266</strain>
    </source>
</reference>
<comment type="caution">
    <text evidence="2">The sequence shown here is derived from an EMBL/GenBank/DDBJ whole genome shotgun (WGS) entry which is preliminary data.</text>
</comment>
<dbReference type="Proteomes" id="UP000800235">
    <property type="component" value="Unassembled WGS sequence"/>
</dbReference>
<feature type="region of interest" description="Disordered" evidence="1">
    <location>
        <begin position="194"/>
        <end position="231"/>
    </location>
</feature>
<dbReference type="EMBL" id="MU007054">
    <property type="protein sequence ID" value="KAF2428645.1"/>
    <property type="molecule type" value="Genomic_DNA"/>
</dbReference>
<name>A0A9P4TWK0_9PEZI</name>
<proteinExistence type="predicted"/>
<keyword evidence="3" id="KW-1185">Reference proteome</keyword>
<protein>
    <submittedName>
        <fullName evidence="2">Uncharacterized protein</fullName>
    </submittedName>
</protein>
<dbReference type="AlphaFoldDB" id="A0A9P4TWK0"/>
<gene>
    <name evidence="2" type="ORF">EJ08DRAFT_322666</name>
</gene>
<evidence type="ECO:0000256" key="1">
    <source>
        <dbReference type="SAM" id="MobiDB-lite"/>
    </source>
</evidence>
<feature type="compositionally biased region" description="Polar residues" evidence="1">
    <location>
        <begin position="199"/>
        <end position="212"/>
    </location>
</feature>
<evidence type="ECO:0000313" key="2">
    <source>
        <dbReference type="EMBL" id="KAF2428645.1"/>
    </source>
</evidence>